<dbReference type="AlphaFoldDB" id="A0A8S4FXT5"/>
<name>A0A8S4FXT5_PLUXY</name>
<evidence type="ECO:0000313" key="1">
    <source>
        <dbReference type="EMBL" id="CAG9133643.1"/>
    </source>
</evidence>
<dbReference type="InterPro" id="IPR027417">
    <property type="entry name" value="P-loop_NTPase"/>
</dbReference>
<dbReference type="PANTHER" id="PTHR45759">
    <property type="entry name" value="NUCLEOLAR GTP-BINDING PROTEIN 1"/>
    <property type="match status" value="1"/>
</dbReference>
<sequence length="116" mass="13341">MKTTKFENDKISLFESIKPLFANKPLLLVLNKMDVVKPEDLPEEKRILLEQLEEKCRTGNVVNADSNSELVNVPVMRMSTVTEEGVQEVKIEACERLLGHRVTEKMRTKKVNLPLY</sequence>
<evidence type="ECO:0000313" key="2">
    <source>
        <dbReference type="Proteomes" id="UP000653454"/>
    </source>
</evidence>
<dbReference type="Gene3D" id="3.40.50.300">
    <property type="entry name" value="P-loop containing nucleotide triphosphate hydrolases"/>
    <property type="match status" value="1"/>
</dbReference>
<dbReference type="EMBL" id="CAJHNJ030000065">
    <property type="protein sequence ID" value="CAG9133643.1"/>
    <property type="molecule type" value="Genomic_DNA"/>
</dbReference>
<dbReference type="Proteomes" id="UP000653454">
    <property type="component" value="Unassembled WGS sequence"/>
</dbReference>
<accession>A0A8S4FXT5</accession>
<reference evidence="1" key="1">
    <citation type="submission" date="2020-11" db="EMBL/GenBank/DDBJ databases">
        <authorList>
            <person name="Whiteford S."/>
        </authorList>
    </citation>
    <scope>NUCLEOTIDE SEQUENCE</scope>
</reference>
<organism evidence="1 2">
    <name type="scientific">Plutella xylostella</name>
    <name type="common">Diamondback moth</name>
    <name type="synonym">Plutella maculipennis</name>
    <dbReference type="NCBI Taxonomy" id="51655"/>
    <lineage>
        <taxon>Eukaryota</taxon>
        <taxon>Metazoa</taxon>
        <taxon>Ecdysozoa</taxon>
        <taxon>Arthropoda</taxon>
        <taxon>Hexapoda</taxon>
        <taxon>Insecta</taxon>
        <taxon>Pterygota</taxon>
        <taxon>Neoptera</taxon>
        <taxon>Endopterygota</taxon>
        <taxon>Lepidoptera</taxon>
        <taxon>Glossata</taxon>
        <taxon>Ditrysia</taxon>
        <taxon>Yponomeutoidea</taxon>
        <taxon>Plutellidae</taxon>
        <taxon>Plutella</taxon>
    </lineage>
</organism>
<comment type="caution">
    <text evidence="1">The sequence shown here is derived from an EMBL/GenBank/DDBJ whole genome shotgun (WGS) entry which is preliminary data.</text>
</comment>
<protein>
    <submittedName>
        <fullName evidence="1">(diamondback moth) hypothetical protein</fullName>
    </submittedName>
</protein>
<gene>
    <name evidence="1" type="ORF">PLXY2_LOCUS11885</name>
</gene>
<dbReference type="SUPFAM" id="SSF52540">
    <property type="entry name" value="P-loop containing nucleoside triphosphate hydrolases"/>
    <property type="match status" value="1"/>
</dbReference>
<proteinExistence type="predicted"/>
<keyword evidence="2" id="KW-1185">Reference proteome</keyword>